<dbReference type="OrthoDB" id="2887217at2"/>
<dbReference type="HOGENOM" id="CLU_2369729_0_0_9"/>
<dbReference type="Pfam" id="PF19991">
    <property type="entry name" value="HMA_2"/>
    <property type="match status" value="1"/>
</dbReference>
<evidence type="ECO:0008006" key="3">
    <source>
        <dbReference type="Google" id="ProtNLM"/>
    </source>
</evidence>
<dbReference type="RefSeq" id="WP_006790903.1">
    <property type="nucleotide sequence ID" value="NZ_JH417613.1"/>
</dbReference>
<dbReference type="STRING" id="861450.HMPREF0080_01937"/>
<name>G9YJT3_9FIRM</name>
<protein>
    <recommendedName>
        <fullName evidence="3">HMA domain-containing protein</fullName>
    </recommendedName>
</protein>
<keyword evidence="2" id="KW-1185">Reference proteome</keyword>
<sequence>MMIPVSKWDFIMKAVSVRSYLPGRIRLQSNRLVNNKSLSAQVYQYISSYKEIDTVEVNTVTGSVLLMYKPQILRSNRELAEIEHYIRTHVERRP</sequence>
<evidence type="ECO:0000313" key="2">
    <source>
        <dbReference type="Proteomes" id="UP000005481"/>
    </source>
</evidence>
<dbReference type="AlphaFoldDB" id="G9YJT3"/>
<dbReference type="EMBL" id="AGCJ01000085">
    <property type="protein sequence ID" value="EHM38126.1"/>
    <property type="molecule type" value="Genomic_DNA"/>
</dbReference>
<proteinExistence type="predicted"/>
<gene>
    <name evidence="1" type="ORF">HMPREF0080_01937</name>
</gene>
<evidence type="ECO:0000313" key="1">
    <source>
        <dbReference type="EMBL" id="EHM38126.1"/>
    </source>
</evidence>
<dbReference type="eggNOG" id="ENOG50331PA">
    <property type="taxonomic scope" value="Bacteria"/>
</dbReference>
<accession>G9YJT3</accession>
<organism evidence="1 2">
    <name type="scientific">Anaeroglobus geminatus F0357</name>
    <dbReference type="NCBI Taxonomy" id="861450"/>
    <lineage>
        <taxon>Bacteria</taxon>
        <taxon>Bacillati</taxon>
        <taxon>Bacillota</taxon>
        <taxon>Negativicutes</taxon>
        <taxon>Veillonellales</taxon>
        <taxon>Veillonellaceae</taxon>
        <taxon>Anaeroglobus</taxon>
    </lineage>
</organism>
<comment type="caution">
    <text evidence="1">The sequence shown here is derived from an EMBL/GenBank/DDBJ whole genome shotgun (WGS) entry which is preliminary data.</text>
</comment>
<reference evidence="1 2" key="1">
    <citation type="submission" date="2011-08" db="EMBL/GenBank/DDBJ databases">
        <authorList>
            <person name="Weinstock G."/>
            <person name="Sodergren E."/>
            <person name="Clifton S."/>
            <person name="Fulton L."/>
            <person name="Fulton B."/>
            <person name="Courtney L."/>
            <person name="Fronick C."/>
            <person name="Harrison M."/>
            <person name="Strong C."/>
            <person name="Farmer C."/>
            <person name="Delahaunty K."/>
            <person name="Markovic C."/>
            <person name="Hall O."/>
            <person name="Minx P."/>
            <person name="Tomlinson C."/>
            <person name="Mitreva M."/>
            <person name="Hou S."/>
            <person name="Chen J."/>
            <person name="Wollam A."/>
            <person name="Pepin K.H."/>
            <person name="Johnson M."/>
            <person name="Bhonagiri V."/>
            <person name="Zhang X."/>
            <person name="Suruliraj S."/>
            <person name="Warren W."/>
            <person name="Chinwalla A."/>
            <person name="Mardis E.R."/>
            <person name="Wilson R.K."/>
        </authorList>
    </citation>
    <scope>NUCLEOTIDE SEQUENCE [LARGE SCALE GENOMIC DNA]</scope>
    <source>
        <strain evidence="1 2">F0357</strain>
    </source>
</reference>
<dbReference type="Proteomes" id="UP000005481">
    <property type="component" value="Unassembled WGS sequence"/>
</dbReference>